<name>A0ABX1UBS2_9VIBR</name>
<keyword evidence="3" id="KW-1185">Reference proteome</keyword>
<dbReference type="Proteomes" id="UP000590068">
    <property type="component" value="Unassembled WGS sequence"/>
</dbReference>
<dbReference type="RefSeq" id="WP_102454594.1">
    <property type="nucleotide sequence ID" value="NZ_JABBXC010000063.1"/>
</dbReference>
<organism evidence="2 3">
    <name type="scientific">Vibrio breoganii</name>
    <dbReference type="NCBI Taxonomy" id="553239"/>
    <lineage>
        <taxon>Bacteria</taxon>
        <taxon>Pseudomonadati</taxon>
        <taxon>Pseudomonadota</taxon>
        <taxon>Gammaproteobacteria</taxon>
        <taxon>Vibrionales</taxon>
        <taxon>Vibrionaceae</taxon>
        <taxon>Vibrio</taxon>
    </lineage>
</organism>
<protein>
    <submittedName>
        <fullName evidence="2">Uncharacterized protein</fullName>
    </submittedName>
</protein>
<dbReference type="EMBL" id="JABCJR010000064">
    <property type="protein sequence ID" value="NMR71948.1"/>
    <property type="molecule type" value="Genomic_DNA"/>
</dbReference>
<evidence type="ECO:0000313" key="2">
    <source>
        <dbReference type="EMBL" id="NMR71948.1"/>
    </source>
</evidence>
<evidence type="ECO:0000256" key="1">
    <source>
        <dbReference type="SAM" id="MobiDB-lite"/>
    </source>
</evidence>
<proteinExistence type="predicted"/>
<accession>A0ABX1UBS2</accession>
<comment type="caution">
    <text evidence="2">The sequence shown here is derived from an EMBL/GenBank/DDBJ whole genome shotgun (WGS) entry which is preliminary data.</text>
</comment>
<feature type="region of interest" description="Disordered" evidence="1">
    <location>
        <begin position="332"/>
        <end position="372"/>
    </location>
</feature>
<gene>
    <name evidence="2" type="ORF">HJ568_18710</name>
</gene>
<reference evidence="2 3" key="1">
    <citation type="submission" date="2020-04" db="EMBL/GenBank/DDBJ databases">
        <title>WGS-Seq of Vibrio isolated by the O'Toole Lab.</title>
        <authorList>
            <person name="Mckone K.P."/>
            <person name="Whitaker R."/>
            <person name="Sevigney J.L."/>
            <person name="Herring J.B."/>
            <person name="O'Toole G."/>
        </authorList>
    </citation>
    <scope>NUCLEOTIDE SEQUENCE [LARGE SCALE GENOMIC DNA]</scope>
    <source>
        <strain evidence="2 3">BS_02</strain>
    </source>
</reference>
<sequence>MTKEIPIYASQMSFTQGRISTAKMKRSIGHTLRHLPSLNEDELKSIEWNEALQHRNFIYINHQPIPLEELTDAAKEALIESFSAPVIHNKKQKQKQTQLANYTAKLKQAILSEQKNGNGTAALALETLLEHPRSQKIEPGIIESIVPLLQVRAEQRIGMLNKYINAHNALISSERSGRRVRYQEIIFTIPKQWEVNDDTFSSQDNYNLLSGFIGRVLPHHEIKLAVTHGDEQLEHEDLCSHIHCFVDGQNSKTRAFDLRLTEEKAIDRFVENTLSGEEGVYWKECKKKKNYYYSKLRGEYWQAMFLLYANNYFEKQDVALKAVRVEKTQEQLERNKEMRKQAKLRKGERTHNFHSRSLEEEQKAKQRTLQAEEEHKHYLEEVDAEKQRKQEELHTLDVRNNEARRQFEKTQQDIQQEQAKQNAKRDNLLKQCEQEQQRLEELQAQSDDLDTGKTLLKIYTSIDRYVDAKKADNHFESFLNQIVTAFKALNDWALESAVMRYLKVREHEIKDYSLTKELKPIQTEKSNKIKGFSSPEPSYER</sequence>
<evidence type="ECO:0000313" key="3">
    <source>
        <dbReference type="Proteomes" id="UP000590068"/>
    </source>
</evidence>